<dbReference type="STRING" id="1173027.Mic7113_3325"/>
<protein>
    <submittedName>
        <fullName evidence="2">Uncharacterized protein</fullName>
    </submittedName>
</protein>
<organism evidence="2 3">
    <name type="scientific">Allocoleopsis franciscana PCC 7113</name>
    <dbReference type="NCBI Taxonomy" id="1173027"/>
    <lineage>
        <taxon>Bacteria</taxon>
        <taxon>Bacillati</taxon>
        <taxon>Cyanobacteriota</taxon>
        <taxon>Cyanophyceae</taxon>
        <taxon>Coleofasciculales</taxon>
        <taxon>Coleofasciculaceae</taxon>
        <taxon>Allocoleopsis</taxon>
        <taxon>Allocoleopsis franciscana</taxon>
    </lineage>
</organism>
<evidence type="ECO:0000313" key="3">
    <source>
        <dbReference type="Proteomes" id="UP000010471"/>
    </source>
</evidence>
<name>K9WHS8_9CYAN</name>
<evidence type="ECO:0000256" key="1">
    <source>
        <dbReference type="SAM" id="MobiDB-lite"/>
    </source>
</evidence>
<keyword evidence="3" id="KW-1185">Reference proteome</keyword>
<feature type="compositionally biased region" description="Low complexity" evidence="1">
    <location>
        <begin position="50"/>
        <end position="63"/>
    </location>
</feature>
<sequence length="73" mass="7755">MAIFRQYIAPFLIVLVFLVALLSVSARIFLPSDMAGPAPIEDVESVSSRTPDTTPPLETLDAPILPTSAGSLN</sequence>
<dbReference type="RefSeq" id="WP_015183200.1">
    <property type="nucleotide sequence ID" value="NC_019738.1"/>
</dbReference>
<feature type="region of interest" description="Disordered" evidence="1">
    <location>
        <begin position="34"/>
        <end position="73"/>
    </location>
</feature>
<proteinExistence type="predicted"/>
<reference evidence="2 3" key="1">
    <citation type="submission" date="2012-06" db="EMBL/GenBank/DDBJ databases">
        <title>Finished chromosome of genome of Microcoleus sp. PCC 7113.</title>
        <authorList>
            <consortium name="US DOE Joint Genome Institute"/>
            <person name="Gugger M."/>
            <person name="Coursin T."/>
            <person name="Rippka R."/>
            <person name="Tandeau De Marsac N."/>
            <person name="Huntemann M."/>
            <person name="Wei C.-L."/>
            <person name="Han J."/>
            <person name="Detter J.C."/>
            <person name="Han C."/>
            <person name="Tapia R."/>
            <person name="Chen A."/>
            <person name="Kyrpides N."/>
            <person name="Mavromatis K."/>
            <person name="Markowitz V."/>
            <person name="Szeto E."/>
            <person name="Ivanova N."/>
            <person name="Pagani I."/>
            <person name="Pati A."/>
            <person name="Goodwin L."/>
            <person name="Nordberg H.P."/>
            <person name="Cantor M.N."/>
            <person name="Hua S.X."/>
            <person name="Woyke T."/>
            <person name="Kerfeld C.A."/>
        </authorList>
    </citation>
    <scope>NUCLEOTIDE SEQUENCE [LARGE SCALE GENOMIC DNA]</scope>
    <source>
        <strain evidence="2 3">PCC 7113</strain>
    </source>
</reference>
<dbReference type="KEGG" id="mic:Mic7113_3325"/>
<accession>K9WHS8</accession>
<evidence type="ECO:0000313" key="2">
    <source>
        <dbReference type="EMBL" id="AFZ19057.1"/>
    </source>
</evidence>
<dbReference type="Proteomes" id="UP000010471">
    <property type="component" value="Chromosome"/>
</dbReference>
<dbReference type="eggNOG" id="ENOG50339XB">
    <property type="taxonomic scope" value="Bacteria"/>
</dbReference>
<dbReference type="AlphaFoldDB" id="K9WHS8"/>
<dbReference type="HOGENOM" id="CLU_198120_0_0_3"/>
<gene>
    <name evidence="2" type="ORF">Mic7113_3325</name>
</gene>
<dbReference type="EMBL" id="CP003630">
    <property type="protein sequence ID" value="AFZ19057.1"/>
    <property type="molecule type" value="Genomic_DNA"/>
</dbReference>